<dbReference type="InterPro" id="IPR013525">
    <property type="entry name" value="ABC2_TM"/>
</dbReference>
<gene>
    <name evidence="11" type="ORF">g.17695</name>
</gene>
<dbReference type="InterPro" id="IPR017871">
    <property type="entry name" value="ABC_transporter-like_CS"/>
</dbReference>
<dbReference type="Pfam" id="PF01061">
    <property type="entry name" value="ABC2_membrane"/>
    <property type="match status" value="1"/>
</dbReference>
<evidence type="ECO:0000256" key="2">
    <source>
        <dbReference type="ARBA" id="ARBA00005814"/>
    </source>
</evidence>
<dbReference type="PROSITE" id="PS50893">
    <property type="entry name" value="ABC_TRANSPORTER_2"/>
    <property type="match status" value="1"/>
</dbReference>
<evidence type="ECO:0000313" key="11">
    <source>
        <dbReference type="EMBL" id="JAT15324.1"/>
    </source>
</evidence>
<protein>
    <recommendedName>
        <fullName evidence="10">ABC transporter domain-containing protein</fullName>
    </recommendedName>
</protein>
<dbReference type="GO" id="GO:0005886">
    <property type="term" value="C:plasma membrane"/>
    <property type="evidence" value="ECO:0007669"/>
    <property type="project" value="TreeGrafter"/>
</dbReference>
<dbReference type="FunFam" id="3.40.50.300:FF:001077">
    <property type="entry name" value="Uncharacterized protein, isoform A"/>
    <property type="match status" value="1"/>
</dbReference>
<comment type="similarity">
    <text evidence="2">Belongs to the ABC transporter superfamily. ABCG family. Eye pigment precursor importer (TC 3.A.1.204) subfamily.</text>
</comment>
<evidence type="ECO:0000256" key="9">
    <source>
        <dbReference type="SAM" id="Phobius"/>
    </source>
</evidence>
<feature type="transmembrane region" description="Helical" evidence="9">
    <location>
        <begin position="388"/>
        <end position="408"/>
    </location>
</feature>
<keyword evidence="4 9" id="KW-0812">Transmembrane</keyword>
<evidence type="ECO:0000256" key="1">
    <source>
        <dbReference type="ARBA" id="ARBA00004141"/>
    </source>
</evidence>
<dbReference type="InterPro" id="IPR027417">
    <property type="entry name" value="P-loop_NTPase"/>
</dbReference>
<dbReference type="PANTHER" id="PTHR48041">
    <property type="entry name" value="ABC TRANSPORTER G FAMILY MEMBER 28"/>
    <property type="match status" value="1"/>
</dbReference>
<dbReference type="InterPro" id="IPR003439">
    <property type="entry name" value="ABC_transporter-like_ATP-bd"/>
</dbReference>
<keyword evidence="8 9" id="KW-0472">Membrane</keyword>
<feature type="transmembrane region" description="Helical" evidence="9">
    <location>
        <begin position="429"/>
        <end position="455"/>
    </location>
</feature>
<dbReference type="PROSITE" id="PS00211">
    <property type="entry name" value="ABC_TRANSPORTER_1"/>
    <property type="match status" value="1"/>
</dbReference>
<feature type="transmembrane region" description="Helical" evidence="9">
    <location>
        <begin position="467"/>
        <end position="490"/>
    </location>
</feature>
<evidence type="ECO:0000256" key="3">
    <source>
        <dbReference type="ARBA" id="ARBA00022448"/>
    </source>
</evidence>
<feature type="transmembrane region" description="Helical" evidence="9">
    <location>
        <begin position="497"/>
        <end position="516"/>
    </location>
</feature>
<dbReference type="SUPFAM" id="SSF52540">
    <property type="entry name" value="P-loop containing nucleoside triphosphate hydrolases"/>
    <property type="match status" value="1"/>
</dbReference>
<dbReference type="InterPro" id="IPR003593">
    <property type="entry name" value="AAA+_ATPase"/>
</dbReference>
<dbReference type="GO" id="GO:0140359">
    <property type="term" value="F:ABC-type transporter activity"/>
    <property type="evidence" value="ECO:0007669"/>
    <property type="project" value="InterPro"/>
</dbReference>
<dbReference type="PANTHER" id="PTHR48041:SF26">
    <property type="entry name" value="FI22810P1"/>
    <property type="match status" value="1"/>
</dbReference>
<accession>A0A1B6KVQ4</accession>
<dbReference type="EMBL" id="GEBQ01024653">
    <property type="protein sequence ID" value="JAT15324.1"/>
    <property type="molecule type" value="Transcribed_RNA"/>
</dbReference>
<feature type="transmembrane region" description="Helical" evidence="9">
    <location>
        <begin position="358"/>
        <end position="376"/>
    </location>
</feature>
<reference evidence="11" key="1">
    <citation type="submission" date="2015-11" db="EMBL/GenBank/DDBJ databases">
        <title>De novo transcriptome assembly of four potential Pierce s Disease insect vectors from Arizona vineyards.</title>
        <authorList>
            <person name="Tassone E.E."/>
        </authorList>
    </citation>
    <scope>NUCLEOTIDE SEQUENCE</scope>
</reference>
<comment type="subcellular location">
    <subcellularLocation>
        <location evidence="1">Membrane</location>
        <topology evidence="1">Multi-pass membrane protein</topology>
    </subcellularLocation>
</comment>
<proteinExistence type="inferred from homology"/>
<dbReference type="GO" id="GO:0005524">
    <property type="term" value="F:ATP binding"/>
    <property type="evidence" value="ECO:0007669"/>
    <property type="project" value="UniProtKB-KW"/>
</dbReference>
<keyword evidence="5" id="KW-0547">Nucleotide-binding</keyword>
<sequence>MALQEIPLETFSNKSKTKLIELRFNELNYKVNMGFRKGEKEILHNVCGYFLPGQLTAIMGPSGAGKSSLLDVMSGYRISGVDGSVTVNGKLRDLNQFRRISCYIQQDDRLQPLLTVAENMRVAADLKLPRSVSLADKENTISEILNTLGLKEAERTQADRLSGGQKKRLSIALELINNPLVMFLDEPTTGLDSSSCTQCVSLLKVLALQGRTIICTIHQPSAMLFQKFDIVYVLASGRCLYQGTTGNMVPYLLSEGLPCPKYHNPADYVIELACGEHGNEQIEKLVRATQNGRSLEWFENAEEISTHFPIVHKKGVTLPIKKCVGGLQETPLWNQVSVLLRRGFIKVKRDKTLTHLRLIVNIFTGIMLGTLWLQVGDKGSRVLDNYNLLFSILIHHVMSTMMLAILTFPMEMTILTKEHFNRWYSLKSFFISVNVVDFPVPVVCCIIFSAIIYAMSGQPMDSTRFTMFTVISLLVVFIAQSIGFMVGAIFNIVNGTFVGPVLVVPMMMFSGFGVRITDIPAYLQWGTTFSYLRYSLEGYVAAIYENRTTLPCDHTLYCHYRYPRKFLEDVGMPDDQFWNDIIALTLTLVLAKVAAYLLLRWKIQSMR</sequence>
<feature type="transmembrane region" description="Helical" evidence="9">
    <location>
        <begin position="581"/>
        <end position="599"/>
    </location>
</feature>
<dbReference type="Pfam" id="PF19055">
    <property type="entry name" value="ABC2_membrane_7"/>
    <property type="match status" value="1"/>
</dbReference>
<name>A0A1B6KVQ4_9HEMI</name>
<dbReference type="Pfam" id="PF00005">
    <property type="entry name" value="ABC_tran"/>
    <property type="match status" value="1"/>
</dbReference>
<keyword evidence="3" id="KW-0813">Transport</keyword>
<evidence type="ECO:0000256" key="4">
    <source>
        <dbReference type="ARBA" id="ARBA00022692"/>
    </source>
</evidence>
<dbReference type="GO" id="GO:0016887">
    <property type="term" value="F:ATP hydrolysis activity"/>
    <property type="evidence" value="ECO:0007669"/>
    <property type="project" value="InterPro"/>
</dbReference>
<dbReference type="SMART" id="SM00382">
    <property type="entry name" value="AAA"/>
    <property type="match status" value="1"/>
</dbReference>
<evidence type="ECO:0000256" key="7">
    <source>
        <dbReference type="ARBA" id="ARBA00022989"/>
    </source>
</evidence>
<dbReference type="AlphaFoldDB" id="A0A1B6KVQ4"/>
<keyword evidence="7 9" id="KW-1133">Transmembrane helix</keyword>
<feature type="domain" description="ABC transporter" evidence="10">
    <location>
        <begin position="22"/>
        <end position="261"/>
    </location>
</feature>
<dbReference type="InterPro" id="IPR050352">
    <property type="entry name" value="ABCG_transporters"/>
</dbReference>
<evidence type="ECO:0000256" key="6">
    <source>
        <dbReference type="ARBA" id="ARBA00022840"/>
    </source>
</evidence>
<dbReference type="CDD" id="cd03213">
    <property type="entry name" value="ABCG_EPDR"/>
    <property type="match status" value="1"/>
</dbReference>
<dbReference type="Gene3D" id="3.40.50.300">
    <property type="entry name" value="P-loop containing nucleotide triphosphate hydrolases"/>
    <property type="match status" value="1"/>
</dbReference>
<organism evidence="11">
    <name type="scientific">Graphocephala atropunctata</name>
    <dbReference type="NCBI Taxonomy" id="36148"/>
    <lineage>
        <taxon>Eukaryota</taxon>
        <taxon>Metazoa</taxon>
        <taxon>Ecdysozoa</taxon>
        <taxon>Arthropoda</taxon>
        <taxon>Hexapoda</taxon>
        <taxon>Insecta</taxon>
        <taxon>Pterygota</taxon>
        <taxon>Neoptera</taxon>
        <taxon>Paraneoptera</taxon>
        <taxon>Hemiptera</taxon>
        <taxon>Auchenorrhyncha</taxon>
        <taxon>Membracoidea</taxon>
        <taxon>Cicadellidae</taxon>
        <taxon>Cicadellinae</taxon>
        <taxon>Cicadellini</taxon>
        <taxon>Graphocephala</taxon>
    </lineage>
</organism>
<keyword evidence="6" id="KW-0067">ATP-binding</keyword>
<evidence type="ECO:0000259" key="10">
    <source>
        <dbReference type="PROSITE" id="PS50893"/>
    </source>
</evidence>
<evidence type="ECO:0000256" key="8">
    <source>
        <dbReference type="ARBA" id="ARBA00023136"/>
    </source>
</evidence>
<evidence type="ECO:0000256" key="5">
    <source>
        <dbReference type="ARBA" id="ARBA00022741"/>
    </source>
</evidence>
<dbReference type="InterPro" id="IPR043926">
    <property type="entry name" value="ABCG_dom"/>
</dbReference>